<dbReference type="PROSITE" id="PS50089">
    <property type="entry name" value="ZF_RING_2"/>
    <property type="match status" value="1"/>
</dbReference>
<dbReference type="InterPro" id="IPR013083">
    <property type="entry name" value="Znf_RING/FYVE/PHD"/>
</dbReference>
<reference evidence="6" key="2">
    <citation type="submission" date="2017-10" db="EMBL/GenBank/DDBJ databases">
        <title>Ladona fulva Genome sequencing and assembly.</title>
        <authorList>
            <person name="Murali S."/>
            <person name="Richards S."/>
            <person name="Bandaranaike D."/>
            <person name="Bellair M."/>
            <person name="Blankenburg K."/>
            <person name="Chao H."/>
            <person name="Dinh H."/>
            <person name="Doddapaneni H."/>
            <person name="Dugan-Rocha S."/>
            <person name="Elkadiri S."/>
            <person name="Gnanaolivu R."/>
            <person name="Hernandez B."/>
            <person name="Skinner E."/>
            <person name="Javaid M."/>
            <person name="Lee S."/>
            <person name="Li M."/>
            <person name="Ming W."/>
            <person name="Munidasa M."/>
            <person name="Muniz J."/>
            <person name="Nguyen L."/>
            <person name="Hughes D."/>
            <person name="Osuji N."/>
            <person name="Pu L.-L."/>
            <person name="Puazo M."/>
            <person name="Qu C."/>
            <person name="Quiroz J."/>
            <person name="Raj R."/>
            <person name="Weissenberger G."/>
            <person name="Xin Y."/>
            <person name="Zou X."/>
            <person name="Han Y."/>
            <person name="Worley K."/>
            <person name="Muzny D."/>
            <person name="Gibbs R."/>
        </authorList>
    </citation>
    <scope>NUCLEOTIDE SEQUENCE</scope>
    <source>
        <strain evidence="6">Sampled in the wild</strain>
    </source>
</reference>
<dbReference type="PANTHER" id="PTHR17550:SF4">
    <property type="entry name" value="E3 UBIQUITIN-PROTEIN LIGASE TTC3"/>
    <property type="match status" value="1"/>
</dbReference>
<sequence length="419" mass="46295">MVFLFTIFLRRRMMALEARIKVQEGILQSTREELRKKDFDLLDAKKYLGIAILERLERESTKQVQRLVTALAVLPCSGPDADAVGQAMARWESAGDQASKAKNLFLEQCAKSQAILYEGYGSDSFQKLIIPIIEEPAGQCPLDKIALNLLSERENAESNQAKVHPGPSYERFPPYRVRPGNGVGGSYTGPSYTSYRPSSYHQSPTHVSAPMPHVSHGARPRETPPATNGETSEVLQSWPSTSSIPNSTVSSSPGNAAALTCSKKLFTELKKAYPSRSEDELWYAVVSVRRNNKNSLSGLPIKRIVALAGNVLDWWPEPSEGSMGLDKFIGWAADAANPSEESSRGAQKSVWSSATLSPKSEAEKDDCCICLQTMSSPKTELNCTHTFHTECIRKWLSKESVCPICRKFTRMADEFPSLK</sequence>
<keyword evidence="1 3" id="KW-0863">Zinc-finger</keyword>
<reference evidence="6" key="1">
    <citation type="submission" date="2013-04" db="EMBL/GenBank/DDBJ databases">
        <authorList>
            <person name="Qu J."/>
            <person name="Murali S.C."/>
            <person name="Bandaranaike D."/>
            <person name="Bellair M."/>
            <person name="Blankenburg K."/>
            <person name="Chao H."/>
            <person name="Dinh H."/>
            <person name="Doddapaneni H."/>
            <person name="Downs B."/>
            <person name="Dugan-Rocha S."/>
            <person name="Elkadiri S."/>
            <person name="Gnanaolivu R.D."/>
            <person name="Hernandez B."/>
            <person name="Javaid M."/>
            <person name="Jayaseelan J.C."/>
            <person name="Lee S."/>
            <person name="Li M."/>
            <person name="Ming W."/>
            <person name="Munidasa M."/>
            <person name="Muniz J."/>
            <person name="Nguyen L."/>
            <person name="Ongeri F."/>
            <person name="Osuji N."/>
            <person name="Pu L.-L."/>
            <person name="Puazo M."/>
            <person name="Qu C."/>
            <person name="Quiroz J."/>
            <person name="Raj R."/>
            <person name="Weissenberger G."/>
            <person name="Xin Y."/>
            <person name="Zou X."/>
            <person name="Han Y."/>
            <person name="Richards S."/>
            <person name="Worley K."/>
            <person name="Muzny D."/>
            <person name="Gibbs R."/>
        </authorList>
    </citation>
    <scope>NUCLEOTIDE SEQUENCE</scope>
    <source>
        <strain evidence="6">Sampled in the wild</strain>
    </source>
</reference>
<dbReference type="CDD" id="cd16448">
    <property type="entry name" value="RING-H2"/>
    <property type="match status" value="1"/>
</dbReference>
<keyword evidence="7" id="KW-1185">Reference proteome</keyword>
<organism evidence="6 7">
    <name type="scientific">Ladona fulva</name>
    <name type="common">Scarce chaser dragonfly</name>
    <name type="synonym">Libellula fulva</name>
    <dbReference type="NCBI Taxonomy" id="123851"/>
    <lineage>
        <taxon>Eukaryota</taxon>
        <taxon>Metazoa</taxon>
        <taxon>Ecdysozoa</taxon>
        <taxon>Arthropoda</taxon>
        <taxon>Hexapoda</taxon>
        <taxon>Insecta</taxon>
        <taxon>Pterygota</taxon>
        <taxon>Palaeoptera</taxon>
        <taxon>Odonata</taxon>
        <taxon>Epiprocta</taxon>
        <taxon>Anisoptera</taxon>
        <taxon>Libelluloidea</taxon>
        <taxon>Libellulidae</taxon>
        <taxon>Ladona</taxon>
    </lineage>
</organism>
<feature type="region of interest" description="Disordered" evidence="4">
    <location>
        <begin position="180"/>
        <end position="254"/>
    </location>
</feature>
<feature type="domain" description="RING-type" evidence="5">
    <location>
        <begin position="367"/>
        <end position="406"/>
    </location>
</feature>
<evidence type="ECO:0000259" key="5">
    <source>
        <dbReference type="PROSITE" id="PS50089"/>
    </source>
</evidence>
<protein>
    <recommendedName>
        <fullName evidence="5">RING-type domain-containing protein</fullName>
    </recommendedName>
</protein>
<name>A0A8K0KEE1_LADFU</name>
<dbReference type="SMART" id="SM00184">
    <property type="entry name" value="RING"/>
    <property type="match status" value="1"/>
</dbReference>
<evidence type="ECO:0000256" key="3">
    <source>
        <dbReference type="PROSITE-ProRule" id="PRU00175"/>
    </source>
</evidence>
<feature type="compositionally biased region" description="Polar residues" evidence="4">
    <location>
        <begin position="225"/>
        <end position="238"/>
    </location>
</feature>
<dbReference type="Proteomes" id="UP000792457">
    <property type="component" value="Unassembled WGS sequence"/>
</dbReference>
<dbReference type="InterPro" id="IPR001841">
    <property type="entry name" value="Znf_RING"/>
</dbReference>
<dbReference type="SUPFAM" id="SSF57850">
    <property type="entry name" value="RING/U-box"/>
    <property type="match status" value="1"/>
</dbReference>
<feature type="compositionally biased region" description="Low complexity" evidence="4">
    <location>
        <begin position="239"/>
        <end position="253"/>
    </location>
</feature>
<evidence type="ECO:0000256" key="2">
    <source>
        <dbReference type="ARBA" id="ARBA00022833"/>
    </source>
</evidence>
<feature type="compositionally biased region" description="Polar residues" evidence="4">
    <location>
        <begin position="188"/>
        <end position="206"/>
    </location>
</feature>
<evidence type="ECO:0000313" key="7">
    <source>
        <dbReference type="Proteomes" id="UP000792457"/>
    </source>
</evidence>
<dbReference type="OrthoDB" id="8062037at2759"/>
<proteinExistence type="predicted"/>
<dbReference type="AlphaFoldDB" id="A0A8K0KEE1"/>
<dbReference type="PANTHER" id="PTHR17550">
    <property type="entry name" value="E3 UBIQUITIN-PROTEIN LIGASE TTC3"/>
    <property type="match status" value="1"/>
</dbReference>
<keyword evidence="1 3" id="KW-0479">Metal-binding</keyword>
<dbReference type="Pfam" id="PF13639">
    <property type="entry name" value="zf-RING_2"/>
    <property type="match status" value="1"/>
</dbReference>
<dbReference type="EMBL" id="KZ308598">
    <property type="protein sequence ID" value="KAG8232155.1"/>
    <property type="molecule type" value="Genomic_DNA"/>
</dbReference>
<accession>A0A8K0KEE1</accession>
<evidence type="ECO:0000313" key="6">
    <source>
        <dbReference type="EMBL" id="KAG8232155.1"/>
    </source>
</evidence>
<keyword evidence="2" id="KW-0862">Zinc</keyword>
<evidence type="ECO:0000256" key="4">
    <source>
        <dbReference type="SAM" id="MobiDB-lite"/>
    </source>
</evidence>
<dbReference type="GO" id="GO:0008270">
    <property type="term" value="F:zinc ion binding"/>
    <property type="evidence" value="ECO:0007669"/>
    <property type="project" value="UniProtKB-KW"/>
</dbReference>
<gene>
    <name evidence="6" type="ORF">J437_LFUL012382</name>
</gene>
<comment type="caution">
    <text evidence="6">The sequence shown here is derived from an EMBL/GenBank/DDBJ whole genome shotgun (WGS) entry which is preliminary data.</text>
</comment>
<dbReference type="Gene3D" id="3.30.40.10">
    <property type="entry name" value="Zinc/RING finger domain, C3HC4 (zinc finger)"/>
    <property type="match status" value="1"/>
</dbReference>
<evidence type="ECO:0000256" key="1">
    <source>
        <dbReference type="ARBA" id="ARBA00022771"/>
    </source>
</evidence>